<protein>
    <recommendedName>
        <fullName evidence="3">Wall-associated receptor kinase C-terminal domain-containing protein</fullName>
    </recommendedName>
</protein>
<proteinExistence type="predicted"/>
<accession>A0AAW0M8R3</accession>
<organism evidence="1 2">
    <name type="scientific">Quercus suber</name>
    <name type="common">Cork oak</name>
    <dbReference type="NCBI Taxonomy" id="58331"/>
    <lineage>
        <taxon>Eukaryota</taxon>
        <taxon>Viridiplantae</taxon>
        <taxon>Streptophyta</taxon>
        <taxon>Embryophyta</taxon>
        <taxon>Tracheophyta</taxon>
        <taxon>Spermatophyta</taxon>
        <taxon>Magnoliopsida</taxon>
        <taxon>eudicotyledons</taxon>
        <taxon>Gunneridae</taxon>
        <taxon>Pentapetalae</taxon>
        <taxon>rosids</taxon>
        <taxon>fabids</taxon>
        <taxon>Fagales</taxon>
        <taxon>Fagaceae</taxon>
        <taxon>Quercus</taxon>
    </lineage>
</organism>
<comment type="caution">
    <text evidence="1">The sequence shown here is derived from an EMBL/GenBank/DDBJ whole genome shotgun (WGS) entry which is preliminary data.</text>
</comment>
<evidence type="ECO:0000313" key="2">
    <source>
        <dbReference type="Proteomes" id="UP000237347"/>
    </source>
</evidence>
<keyword evidence="2" id="KW-1185">Reference proteome</keyword>
<evidence type="ECO:0000313" key="1">
    <source>
        <dbReference type="EMBL" id="KAK7859852.1"/>
    </source>
</evidence>
<reference evidence="1 2" key="1">
    <citation type="journal article" date="2018" name="Sci. Data">
        <title>The draft genome sequence of cork oak.</title>
        <authorList>
            <person name="Ramos A.M."/>
            <person name="Usie A."/>
            <person name="Barbosa P."/>
            <person name="Barros P.M."/>
            <person name="Capote T."/>
            <person name="Chaves I."/>
            <person name="Simoes F."/>
            <person name="Abreu I."/>
            <person name="Carrasquinho I."/>
            <person name="Faro C."/>
            <person name="Guimaraes J.B."/>
            <person name="Mendonca D."/>
            <person name="Nobrega F."/>
            <person name="Rodrigues L."/>
            <person name="Saibo N.J.M."/>
            <person name="Varela M.C."/>
            <person name="Egas C."/>
            <person name="Matos J."/>
            <person name="Miguel C.M."/>
            <person name="Oliveira M.M."/>
            <person name="Ricardo C.P."/>
            <person name="Goncalves S."/>
        </authorList>
    </citation>
    <scope>NUCLEOTIDE SEQUENCE [LARGE SCALE GENOMIC DNA]</scope>
    <source>
        <strain evidence="2">cv. HL8</strain>
    </source>
</reference>
<dbReference type="Proteomes" id="UP000237347">
    <property type="component" value="Unassembled WGS sequence"/>
</dbReference>
<evidence type="ECO:0008006" key="3">
    <source>
        <dbReference type="Google" id="ProtNLM"/>
    </source>
</evidence>
<name>A0AAW0M8R3_QUESU</name>
<sequence length="129" mass="14369">MRCGNHKIYHTHSNKASQSFPSGCSTIQLPVQEHSHKDELIITAEFELEVHVSNACSSCYSRGGLCKLIGNKGKFHCNITEKDIDIGITQKATSFAGTGVLIVIIYCSWRKLSSIKSINFWKKENVPLN</sequence>
<dbReference type="AlphaFoldDB" id="A0AAW0M8R3"/>
<gene>
    <name evidence="1" type="ORF">CFP56_002216</name>
</gene>
<dbReference type="EMBL" id="PKMF04000010">
    <property type="protein sequence ID" value="KAK7859852.1"/>
    <property type="molecule type" value="Genomic_DNA"/>
</dbReference>